<sequence length="57" mass="6855">MKKRPLGGFITQFLSLLRRRRQQAKWLLDPQARGDVSADEDLEVKWQCNIWIPLFVW</sequence>
<proteinExistence type="predicted"/>
<accession>A0ABR0SH64</accession>
<dbReference type="Proteomes" id="UP001338125">
    <property type="component" value="Unassembled WGS sequence"/>
</dbReference>
<keyword evidence="2" id="KW-1185">Reference proteome</keyword>
<protein>
    <submittedName>
        <fullName evidence="1">Uncharacterized protein</fullName>
    </submittedName>
</protein>
<organism evidence="1 2">
    <name type="scientific">Cladobotryum mycophilum</name>
    <dbReference type="NCBI Taxonomy" id="491253"/>
    <lineage>
        <taxon>Eukaryota</taxon>
        <taxon>Fungi</taxon>
        <taxon>Dikarya</taxon>
        <taxon>Ascomycota</taxon>
        <taxon>Pezizomycotina</taxon>
        <taxon>Sordariomycetes</taxon>
        <taxon>Hypocreomycetidae</taxon>
        <taxon>Hypocreales</taxon>
        <taxon>Hypocreaceae</taxon>
        <taxon>Cladobotryum</taxon>
    </lineage>
</organism>
<dbReference type="EMBL" id="JAVFKD010000014">
    <property type="protein sequence ID" value="KAK5991026.1"/>
    <property type="molecule type" value="Genomic_DNA"/>
</dbReference>
<evidence type="ECO:0000313" key="1">
    <source>
        <dbReference type="EMBL" id="KAK5991026.1"/>
    </source>
</evidence>
<evidence type="ECO:0000313" key="2">
    <source>
        <dbReference type="Proteomes" id="UP001338125"/>
    </source>
</evidence>
<name>A0ABR0SH64_9HYPO</name>
<comment type="caution">
    <text evidence="1">The sequence shown here is derived from an EMBL/GenBank/DDBJ whole genome shotgun (WGS) entry which is preliminary data.</text>
</comment>
<gene>
    <name evidence="1" type="ORF">PT974_09302</name>
</gene>
<reference evidence="1 2" key="1">
    <citation type="submission" date="2024-01" db="EMBL/GenBank/DDBJ databases">
        <title>Complete genome of Cladobotryum mycophilum ATHUM6906.</title>
        <authorList>
            <person name="Christinaki A.C."/>
            <person name="Myridakis A.I."/>
            <person name="Kouvelis V.N."/>
        </authorList>
    </citation>
    <scope>NUCLEOTIDE SEQUENCE [LARGE SCALE GENOMIC DNA]</scope>
    <source>
        <strain evidence="1 2">ATHUM6906</strain>
    </source>
</reference>